<comment type="caution">
    <text evidence="8">The sequence shown here is derived from an EMBL/GenBank/DDBJ whole genome shotgun (WGS) entry which is preliminary data.</text>
</comment>
<dbReference type="EMBL" id="JALLBG020000245">
    <property type="protein sequence ID" value="KAL3757980.1"/>
    <property type="molecule type" value="Genomic_DNA"/>
</dbReference>
<evidence type="ECO:0000313" key="9">
    <source>
        <dbReference type="Proteomes" id="UP001530293"/>
    </source>
</evidence>
<evidence type="ECO:0000256" key="4">
    <source>
        <dbReference type="ARBA" id="ARBA00022989"/>
    </source>
</evidence>
<dbReference type="InterPro" id="IPR004307">
    <property type="entry name" value="TspO_MBR"/>
</dbReference>
<evidence type="ECO:0000256" key="6">
    <source>
        <dbReference type="SAM" id="Phobius"/>
    </source>
</evidence>
<dbReference type="AlphaFoldDB" id="A0ABD3MBT6"/>
<feature type="transmembrane region" description="Helical" evidence="6">
    <location>
        <begin position="160"/>
        <end position="178"/>
    </location>
</feature>
<dbReference type="PANTHER" id="PTHR10057:SF0">
    <property type="entry name" value="TRANSLOCATOR PROTEIN"/>
    <property type="match status" value="1"/>
</dbReference>
<dbReference type="GO" id="GO:0016020">
    <property type="term" value="C:membrane"/>
    <property type="evidence" value="ECO:0007669"/>
    <property type="project" value="UniProtKB-SubCell"/>
</dbReference>
<feature type="transmembrane region" description="Helical" evidence="6">
    <location>
        <begin position="252"/>
        <end position="271"/>
    </location>
</feature>
<evidence type="ECO:0000256" key="2">
    <source>
        <dbReference type="ARBA" id="ARBA00007524"/>
    </source>
</evidence>
<evidence type="ECO:0000256" key="5">
    <source>
        <dbReference type="ARBA" id="ARBA00023136"/>
    </source>
</evidence>
<keyword evidence="5 6" id="KW-0472">Membrane</keyword>
<evidence type="ECO:0000256" key="7">
    <source>
        <dbReference type="SAM" id="SignalP"/>
    </source>
</evidence>
<keyword evidence="7" id="KW-0732">Signal</keyword>
<name>A0ABD3MBT6_9STRA</name>
<feature type="transmembrane region" description="Helical" evidence="6">
    <location>
        <begin position="221"/>
        <end position="240"/>
    </location>
</feature>
<dbReference type="InterPro" id="IPR038330">
    <property type="entry name" value="TspO/MBR-related_sf"/>
</dbReference>
<dbReference type="Pfam" id="PF03073">
    <property type="entry name" value="TspO_MBR"/>
    <property type="match status" value="1"/>
</dbReference>
<proteinExistence type="inferred from homology"/>
<evidence type="ECO:0000256" key="1">
    <source>
        <dbReference type="ARBA" id="ARBA00004141"/>
    </source>
</evidence>
<dbReference type="Gene3D" id="1.20.1260.100">
    <property type="entry name" value="TspO/MBR protein"/>
    <property type="match status" value="1"/>
</dbReference>
<protein>
    <submittedName>
        <fullName evidence="8">Uncharacterized protein</fullName>
    </submittedName>
</protein>
<reference evidence="8 9" key="1">
    <citation type="submission" date="2024-10" db="EMBL/GenBank/DDBJ databases">
        <title>Updated reference genomes for cyclostephanoid diatoms.</title>
        <authorList>
            <person name="Roberts W.R."/>
            <person name="Alverson A.J."/>
        </authorList>
    </citation>
    <scope>NUCLEOTIDE SEQUENCE [LARGE SCALE GENOMIC DNA]</scope>
    <source>
        <strain evidence="8 9">AJA232-27</strain>
    </source>
</reference>
<accession>A0ABD3MBT6</accession>
<organism evidence="8 9">
    <name type="scientific">Discostella pseudostelligera</name>
    <dbReference type="NCBI Taxonomy" id="259834"/>
    <lineage>
        <taxon>Eukaryota</taxon>
        <taxon>Sar</taxon>
        <taxon>Stramenopiles</taxon>
        <taxon>Ochrophyta</taxon>
        <taxon>Bacillariophyta</taxon>
        <taxon>Coscinodiscophyceae</taxon>
        <taxon>Thalassiosirophycidae</taxon>
        <taxon>Stephanodiscales</taxon>
        <taxon>Stephanodiscaceae</taxon>
        <taxon>Discostella</taxon>
    </lineage>
</organism>
<dbReference type="Proteomes" id="UP001530293">
    <property type="component" value="Unassembled WGS sequence"/>
</dbReference>
<gene>
    <name evidence="8" type="ORF">ACHAWU_006038</name>
</gene>
<evidence type="ECO:0000256" key="3">
    <source>
        <dbReference type="ARBA" id="ARBA00022692"/>
    </source>
</evidence>
<keyword evidence="9" id="KW-1185">Reference proteome</keyword>
<feature type="signal peptide" evidence="7">
    <location>
        <begin position="1"/>
        <end position="21"/>
    </location>
</feature>
<keyword evidence="4 6" id="KW-1133">Transmembrane helix</keyword>
<dbReference type="PANTHER" id="PTHR10057">
    <property type="entry name" value="PERIPHERAL-TYPE BENZODIAZEPINE RECEPTOR"/>
    <property type="match status" value="1"/>
</dbReference>
<keyword evidence="3 6" id="KW-0812">Transmembrane</keyword>
<evidence type="ECO:0000313" key="8">
    <source>
        <dbReference type="EMBL" id="KAL3757980.1"/>
    </source>
</evidence>
<comment type="subcellular location">
    <subcellularLocation>
        <location evidence="1">Membrane</location>
        <topology evidence="1">Multi-pass membrane protein</topology>
    </subcellularLocation>
</comment>
<dbReference type="GO" id="GO:0033013">
    <property type="term" value="P:tetrapyrrole metabolic process"/>
    <property type="evidence" value="ECO:0007669"/>
    <property type="project" value="UniProtKB-ARBA"/>
</dbReference>
<dbReference type="CDD" id="cd15904">
    <property type="entry name" value="TSPO_MBR"/>
    <property type="match status" value="1"/>
</dbReference>
<feature type="transmembrane region" description="Helical" evidence="6">
    <location>
        <begin position="185"/>
        <end position="206"/>
    </location>
</feature>
<feature type="chain" id="PRO_5044777749" evidence="7">
    <location>
        <begin position="22"/>
        <end position="303"/>
    </location>
</feature>
<comment type="similarity">
    <text evidence="2">Belongs to the TspO/BZRP family.</text>
</comment>
<sequence length="303" mass="32702">MKIVAVLTSSLLWGGFLPTNAFHAPTCRLSQSHQAGTSSFSKFHHQNRRRHNIAPLAADSTTTGIEDPYASPQLDTDALTKYALAAITQLTLFSAIFQLIDLASAQLGANLPFPAVAFLFYACSLKSRVFNPLNNQRPDRSKAVEGEGSAGFRDRVMPSWTPPGVLFPIMWLLIIGPIRAYSSALVVTATGSFFTLPTMAFIAHLTVGDIWNTINNTEKRYGAAVIGVLCVVLSAANAAYQYSTVDPFAGKLLGGTCLWLVTAAALITDTWRLNPTESGSRVPLYPVKGEAETSFQWGSKGDN</sequence>